<organism evidence="3">
    <name type="scientific">Echinostoma caproni</name>
    <dbReference type="NCBI Taxonomy" id="27848"/>
    <lineage>
        <taxon>Eukaryota</taxon>
        <taxon>Metazoa</taxon>
        <taxon>Spiralia</taxon>
        <taxon>Lophotrochozoa</taxon>
        <taxon>Platyhelminthes</taxon>
        <taxon>Trematoda</taxon>
        <taxon>Digenea</taxon>
        <taxon>Plagiorchiida</taxon>
        <taxon>Echinostomata</taxon>
        <taxon>Echinostomatoidea</taxon>
        <taxon>Echinostomatidae</taxon>
        <taxon>Echinostoma</taxon>
    </lineage>
</organism>
<accession>A0A183BD71</accession>
<dbReference type="EMBL" id="UZAN01067756">
    <property type="protein sequence ID" value="VDP94442.1"/>
    <property type="molecule type" value="Genomic_DNA"/>
</dbReference>
<reference evidence="3" key="1">
    <citation type="submission" date="2016-06" db="UniProtKB">
        <authorList>
            <consortium name="WormBaseParasite"/>
        </authorList>
    </citation>
    <scope>IDENTIFICATION</scope>
</reference>
<reference evidence="1 2" key="2">
    <citation type="submission" date="2018-11" db="EMBL/GenBank/DDBJ databases">
        <authorList>
            <consortium name="Pathogen Informatics"/>
        </authorList>
    </citation>
    <scope>NUCLEOTIDE SEQUENCE [LARGE SCALE GENOMIC DNA]</scope>
    <source>
        <strain evidence="1 2">Egypt</strain>
    </source>
</reference>
<sequence length="77" mass="8266">MMTLVRLLPSSSEARFEVLREVDIFIPPIKVAGAVCALEEGDVTIAMVTSLLFTSFGVVTSLMGVDVSVGHRPSGWQ</sequence>
<dbReference type="AlphaFoldDB" id="A0A183BD71"/>
<evidence type="ECO:0000313" key="3">
    <source>
        <dbReference type="WBParaSite" id="ECPE_0001720001-mRNA-1"/>
    </source>
</evidence>
<gene>
    <name evidence="1" type="ORF">ECPE_LOCUS17155</name>
</gene>
<evidence type="ECO:0000313" key="1">
    <source>
        <dbReference type="EMBL" id="VDP94442.1"/>
    </source>
</evidence>
<keyword evidence="2" id="KW-1185">Reference proteome</keyword>
<evidence type="ECO:0000313" key="2">
    <source>
        <dbReference type="Proteomes" id="UP000272942"/>
    </source>
</evidence>
<protein>
    <submittedName>
        <fullName evidence="3">H(+)-exporting diphosphatase</fullName>
    </submittedName>
</protein>
<name>A0A183BD71_9TREM</name>
<dbReference type="Proteomes" id="UP000272942">
    <property type="component" value="Unassembled WGS sequence"/>
</dbReference>
<proteinExistence type="predicted"/>
<dbReference type="WBParaSite" id="ECPE_0001720001-mRNA-1">
    <property type="protein sequence ID" value="ECPE_0001720001-mRNA-1"/>
    <property type="gene ID" value="ECPE_0001720001"/>
</dbReference>